<evidence type="ECO:0000313" key="1">
    <source>
        <dbReference type="EMBL" id="WNM20135.1"/>
    </source>
</evidence>
<sequence length="553" mass="64657">MKKLLFILLYFIQFNLSFGQNYYLKIEGKSKAETTTIDSIGYSTKHTNIKSLTDEYNLFSKKLIKLGYVDFQNIENKKVNDSSLVFKCFLNKKITYLYIKVENYTFFDLVNEIKVDTIKITFEESENYLKNVSKKLELAGFPMAKVKLKSLKKSDKIMYANLSLDIDKKRYLDNIIINGYDKFPKNHKKNLIRLFKNKTFNQQNLENLYSNINKFRFINQTKYPEVLFKKDSTVAYVYLEKSKSNTFDGIIGFSNDEQEKVVFNGYLDLKLNNILNSGEHFSLFWKSDGQEQRTFNVCFELPYLFSTPIGLKTELQIFKQDSTFQNTRTSLNLGYFFNYNTRLYFGYDTVESSDIQNTNSISISDYENKFYTSTFEYVHLDRMDALFQEKTTLNIKLGTGQRDSKIQKNKQFISSLNTKHNININERNSVNLRLETFYLQSDEYIINELQRFGGINSIRGFNENSLQANLLSSLQTEYRYRLSSNLYVHSILDYGYFEDKTTKTKNNIYGFGFGLGVNTKNGLLNIIYANGSTKDQNIKLSNSIVHLSLKANF</sequence>
<dbReference type="Proteomes" id="UP001304515">
    <property type="component" value="Chromosome"/>
</dbReference>
<reference evidence="1 3" key="1">
    <citation type="submission" date="2023-09" db="EMBL/GenBank/DDBJ databases">
        <title>Flavobacterium sp. a novel bacteria isolate from Pepper rhizosphere.</title>
        <authorList>
            <person name="Peng Y."/>
            <person name="Lee J."/>
        </authorList>
    </citation>
    <scope>NUCLEOTIDE SEQUENCE</scope>
    <source>
        <strain evidence="1">PMR2A8</strain>
        <strain evidence="2 3">PMTSA4</strain>
    </source>
</reference>
<name>A0AA96F2M5_9FLAO</name>
<protein>
    <recommendedName>
        <fullName evidence="4">POTRA domain-containing protein</fullName>
    </recommendedName>
</protein>
<keyword evidence="3" id="KW-1185">Reference proteome</keyword>
<dbReference type="KEGG" id="fcj:RN605_12680"/>
<organism evidence="1">
    <name type="scientific">Flavobacterium capsici</name>
    <dbReference type="NCBI Taxonomy" id="3075618"/>
    <lineage>
        <taxon>Bacteria</taxon>
        <taxon>Pseudomonadati</taxon>
        <taxon>Bacteroidota</taxon>
        <taxon>Flavobacteriia</taxon>
        <taxon>Flavobacteriales</taxon>
        <taxon>Flavobacteriaceae</taxon>
        <taxon>Flavobacterium</taxon>
    </lineage>
</organism>
<gene>
    <name evidence="2" type="ORF">RN605_12680</name>
    <name evidence="1" type="ORF">RN608_05510</name>
</gene>
<evidence type="ECO:0008006" key="4">
    <source>
        <dbReference type="Google" id="ProtNLM"/>
    </source>
</evidence>
<dbReference type="RefSeq" id="WP_313325268.1">
    <property type="nucleotide sequence ID" value="NZ_CP134878.1"/>
</dbReference>
<dbReference type="Gene3D" id="2.40.160.50">
    <property type="entry name" value="membrane protein fhac: a member of the omp85/tpsb transporter family"/>
    <property type="match status" value="1"/>
</dbReference>
<accession>A0AA96J4N5</accession>
<evidence type="ECO:0000313" key="3">
    <source>
        <dbReference type="Proteomes" id="UP001304515"/>
    </source>
</evidence>
<dbReference type="AlphaFoldDB" id="A0AA96F2M5"/>
<dbReference type="EMBL" id="CP134878">
    <property type="protein sequence ID" value="WNM20135.1"/>
    <property type="molecule type" value="Genomic_DNA"/>
</dbReference>
<dbReference type="EMBL" id="CP134890">
    <property type="protein sequence ID" value="WNM21525.1"/>
    <property type="molecule type" value="Genomic_DNA"/>
</dbReference>
<proteinExistence type="predicted"/>
<evidence type="ECO:0000313" key="2">
    <source>
        <dbReference type="EMBL" id="WNM21525.1"/>
    </source>
</evidence>
<accession>A0AA96F2M5</accession>